<evidence type="ECO:0000256" key="6">
    <source>
        <dbReference type="SAM" id="MobiDB-lite"/>
    </source>
</evidence>
<feature type="repeat" description="CHCR" evidence="5">
    <location>
        <begin position="700"/>
        <end position="844"/>
    </location>
</feature>
<evidence type="ECO:0000313" key="9">
    <source>
        <dbReference type="Proteomes" id="UP000189580"/>
    </source>
</evidence>
<feature type="region of interest" description="Disordered" evidence="6">
    <location>
        <begin position="1"/>
        <end position="114"/>
    </location>
</feature>
<organism evidence="8 9">
    <name type="scientific">Sugiyamaella lignohabitans</name>
    <dbReference type="NCBI Taxonomy" id="796027"/>
    <lineage>
        <taxon>Eukaryota</taxon>
        <taxon>Fungi</taxon>
        <taxon>Dikarya</taxon>
        <taxon>Ascomycota</taxon>
        <taxon>Saccharomycotina</taxon>
        <taxon>Dipodascomycetes</taxon>
        <taxon>Dipodascales</taxon>
        <taxon>Trichomonascaceae</taxon>
        <taxon>Sugiyamaella</taxon>
    </lineage>
</organism>
<dbReference type="GO" id="GO:0030897">
    <property type="term" value="C:HOPS complex"/>
    <property type="evidence" value="ECO:0007669"/>
    <property type="project" value="UniProtKB-UniRule"/>
</dbReference>
<keyword evidence="3 4" id="KW-0653">Protein transport</keyword>
<evidence type="ECO:0000313" key="8">
    <source>
        <dbReference type="EMBL" id="ANB16000.1"/>
    </source>
</evidence>
<dbReference type="InterPro" id="IPR015943">
    <property type="entry name" value="WD40/YVTN_repeat-like_dom_sf"/>
</dbReference>
<dbReference type="PANTHER" id="PTHR12616:SF1">
    <property type="entry name" value="VACUOLAR PROTEIN SORTING-ASSOCIATED PROTEIN 41 HOMOLOG"/>
    <property type="match status" value="1"/>
</dbReference>
<dbReference type="Gene3D" id="2.130.10.10">
    <property type="entry name" value="YVTN repeat-like/Quinoprotein amine dehydrogenase"/>
    <property type="match status" value="1"/>
</dbReference>
<dbReference type="InterPro" id="IPR011990">
    <property type="entry name" value="TPR-like_helical_dom_sf"/>
</dbReference>
<comment type="similarity">
    <text evidence="1 4">Belongs to the VPS41 family.</text>
</comment>
<dbReference type="GeneID" id="30035696"/>
<dbReference type="SMART" id="SM00299">
    <property type="entry name" value="CLH"/>
    <property type="match status" value="1"/>
</dbReference>
<dbReference type="PANTHER" id="PTHR12616">
    <property type="entry name" value="VACUOLAR PROTEIN SORTING VPS41"/>
    <property type="match status" value="1"/>
</dbReference>
<dbReference type="GO" id="GO:0006623">
    <property type="term" value="P:protein targeting to vacuole"/>
    <property type="evidence" value="ECO:0007669"/>
    <property type="project" value="InterPro"/>
</dbReference>
<keyword evidence="2 4" id="KW-0813">Transport</keyword>
<dbReference type="Proteomes" id="UP000189580">
    <property type="component" value="Chromosome b"/>
</dbReference>
<dbReference type="InterPro" id="IPR036322">
    <property type="entry name" value="WD40_repeat_dom_sf"/>
</dbReference>
<gene>
    <name evidence="8" type="primary">VPS41</name>
    <name evidence="8" type="ORF">AWJ20_3650</name>
</gene>
<dbReference type="GO" id="GO:0009267">
    <property type="term" value="P:cellular response to starvation"/>
    <property type="evidence" value="ECO:0007669"/>
    <property type="project" value="TreeGrafter"/>
</dbReference>
<dbReference type="SMART" id="SM00320">
    <property type="entry name" value="WD40"/>
    <property type="match status" value="1"/>
</dbReference>
<keyword evidence="4" id="KW-0926">Vacuole</keyword>
<feature type="domain" description="Vps41 beta-propeller" evidence="7">
    <location>
        <begin position="111"/>
        <end position="463"/>
    </location>
</feature>
<dbReference type="AlphaFoldDB" id="A0A161HI92"/>
<name>A0A161HI92_9ASCO</name>
<dbReference type="InterPro" id="IPR057780">
    <property type="entry name" value="Beta-prop_Vps41"/>
</dbReference>
<dbReference type="EMBL" id="CP014503">
    <property type="protein sequence ID" value="ANB16000.1"/>
    <property type="molecule type" value="Genomic_DNA"/>
</dbReference>
<proteinExistence type="inferred from homology"/>
<protein>
    <recommendedName>
        <fullName evidence="4">Vacuolar protein sorting-associated protein 41</fullName>
    </recommendedName>
</protein>
<evidence type="ECO:0000256" key="5">
    <source>
        <dbReference type="PROSITE-ProRule" id="PRU01006"/>
    </source>
</evidence>
<sequence length="984" mass="111590">MTMSEGIEDFAHNGDDLAQQGNREIPDLIAPEGGFSEETTHGDAPQTGHKEDLNEEGGANGNEQNNHDEEDNADDDDESSGNGESEDEDENESSASEGDSESDEDEEEPKLKYSRLSDLKPPVFSNNTVSTFLASETVIVFATHSGIIHMFNPDMSSIRSFRAHRASILSLSTDGTYLASGSLDGTVVIVSIMNQKDTSYADFKRPIHAVALDPNYKSTRAYVSAGTAGSVIHSEKNWFGSRSDTVLYTSEDPIISLNWVNNLIIWMNEDGIILYSTHRKSILRRIDRPANAPRADLYKPRICFPDSNRIFIAWVDHIWNIKITTGSEAKPKPTIGAPSFLSSSASVLSPHADEIIEVENVHKLPWLLSGILPFKDAVMILVYAKADGQEASVSSRKRPTPDPPELKLIDWLTGEETYADVLSMRGYERLGLDDYHLGHFHGNRSMPDKYFIVSGTDAIVAEERTMLDRLNWLDEKHMYKKSWEMSASLVDPISRIAIGIKHVESLIDKEKWGEAAAFLKIILSQPSIDKSVLREEWDRWGWIFVNSNHISELAQVLPIDDELEIKEDLYDSIINYCLDNDRKTLVSLIYNWPPSLYDYNLLKNQLEDLINESETSSSINQMRMALADLYTRTNDPLSALQHLLALHHATVIDHISKYHLLPQIHAMIPQVFIYNLTDEELENAPLEVIRDKTKHTINLFVEGRHQLEPKVIIRALSGNNKLDVMLFLYLEELTIKDSFISREFANLQIKLYAEFDRRKLMGFLNRNSHYNLTEALKVCDQNNYTPELVYLLGKVGQHQRALRLIIEKIGDPEQALEFAKSQNDQDLWNDLIHHSLKHPLFIKVLLEKGNGSIDPVQLIRDIPPGTSIPGLKEALLNLFRDKEMLQSLNMGALDIIKDEGKSYSQHLRSIRLKGDSVDFNTEHPDLDLSVPYVLTPSGEIKSEEELIGRKIPYIGDSDQESDRPRWSVAYKVRRLKHILDYLHF</sequence>
<dbReference type="PIRSF" id="PIRSF028921">
    <property type="entry name" value="VPS41"/>
    <property type="match status" value="1"/>
</dbReference>
<evidence type="ECO:0000256" key="4">
    <source>
        <dbReference type="PIRNR" id="PIRNR028921"/>
    </source>
</evidence>
<reference evidence="8 9" key="1">
    <citation type="submission" date="2016-02" db="EMBL/GenBank/DDBJ databases">
        <title>Complete genome sequence and transcriptome regulation of the pentose utilising yeast Sugiyamaella lignohabitans.</title>
        <authorList>
            <person name="Bellasio M."/>
            <person name="Peymann A."/>
            <person name="Valli M."/>
            <person name="Sipitzky M."/>
            <person name="Graf A."/>
            <person name="Sauer M."/>
            <person name="Marx H."/>
            <person name="Mattanovich D."/>
        </authorList>
    </citation>
    <scope>NUCLEOTIDE SEQUENCE [LARGE SCALE GENOMIC DNA]</scope>
    <source>
        <strain evidence="8 9">CBS 10342</strain>
    </source>
</reference>
<dbReference type="Pfam" id="PF23411">
    <property type="entry name" value="Beta-prop_Vps41"/>
    <property type="match status" value="1"/>
</dbReference>
<evidence type="ECO:0000256" key="1">
    <source>
        <dbReference type="ARBA" id="ARBA00009582"/>
    </source>
</evidence>
<dbReference type="GO" id="GO:0005770">
    <property type="term" value="C:late endosome"/>
    <property type="evidence" value="ECO:0007669"/>
    <property type="project" value="UniProtKB-UniRule"/>
</dbReference>
<keyword evidence="9" id="KW-1185">Reference proteome</keyword>
<dbReference type="GO" id="GO:0000329">
    <property type="term" value="C:fungal-type vacuole membrane"/>
    <property type="evidence" value="ECO:0007669"/>
    <property type="project" value="UniProtKB-UniRule"/>
</dbReference>
<dbReference type="RefSeq" id="XP_018738477.1">
    <property type="nucleotide sequence ID" value="XM_018880682.1"/>
</dbReference>
<dbReference type="PROSITE" id="PS50236">
    <property type="entry name" value="CHCR"/>
    <property type="match status" value="1"/>
</dbReference>
<dbReference type="KEGG" id="slb:AWJ20_3650"/>
<dbReference type="SUPFAM" id="SSF48371">
    <property type="entry name" value="ARM repeat"/>
    <property type="match status" value="1"/>
</dbReference>
<dbReference type="InterPro" id="IPR001680">
    <property type="entry name" value="WD40_rpt"/>
</dbReference>
<dbReference type="InterPro" id="IPR000547">
    <property type="entry name" value="Clathrin_H-chain/VPS_repeat"/>
</dbReference>
<dbReference type="OrthoDB" id="244107at2759"/>
<evidence type="ECO:0000256" key="3">
    <source>
        <dbReference type="ARBA" id="ARBA00022927"/>
    </source>
</evidence>
<evidence type="ECO:0000256" key="2">
    <source>
        <dbReference type="ARBA" id="ARBA00022448"/>
    </source>
</evidence>
<comment type="function">
    <text evidence="4">Required for vacuolar assembly and vacuolar traffic.</text>
</comment>
<dbReference type="InterPro" id="IPR016902">
    <property type="entry name" value="Vps41"/>
</dbReference>
<dbReference type="GO" id="GO:0016236">
    <property type="term" value="P:macroautophagy"/>
    <property type="evidence" value="ECO:0007669"/>
    <property type="project" value="TreeGrafter"/>
</dbReference>
<dbReference type="Pfam" id="PF23556">
    <property type="entry name" value="TPR_Vps41"/>
    <property type="match status" value="1"/>
</dbReference>
<feature type="compositionally biased region" description="Acidic residues" evidence="6">
    <location>
        <begin position="68"/>
        <end position="108"/>
    </location>
</feature>
<dbReference type="Gene3D" id="1.25.40.10">
    <property type="entry name" value="Tetratricopeptide repeat domain"/>
    <property type="match status" value="1"/>
</dbReference>
<dbReference type="InterPro" id="IPR045111">
    <property type="entry name" value="Vps41/Vps8"/>
</dbReference>
<dbReference type="GO" id="GO:0034058">
    <property type="term" value="P:endosomal vesicle fusion"/>
    <property type="evidence" value="ECO:0007669"/>
    <property type="project" value="UniProtKB-UniRule"/>
</dbReference>
<accession>A0A161HI92</accession>
<dbReference type="InterPro" id="IPR016024">
    <property type="entry name" value="ARM-type_fold"/>
</dbReference>
<comment type="subcellular location">
    <subcellularLocation>
        <location evidence="4">Vacuole</location>
    </subcellularLocation>
</comment>
<dbReference type="SUPFAM" id="SSF50978">
    <property type="entry name" value="WD40 repeat-like"/>
    <property type="match status" value="1"/>
</dbReference>
<evidence type="ECO:0000259" key="7">
    <source>
        <dbReference type="Pfam" id="PF23411"/>
    </source>
</evidence>